<feature type="domain" description="Protein kinase" evidence="3">
    <location>
        <begin position="14"/>
        <end position="270"/>
    </location>
</feature>
<evidence type="ECO:0000259" key="3">
    <source>
        <dbReference type="PROSITE" id="PS50011"/>
    </source>
</evidence>
<accession>A0A8S1MCP1</accession>
<dbReference type="InterPro" id="IPR050235">
    <property type="entry name" value="CK1_Ser-Thr_kinase"/>
</dbReference>
<dbReference type="OMA" id="AYQMISI"/>
<dbReference type="GO" id="GO:0004672">
    <property type="term" value="F:protein kinase activity"/>
    <property type="evidence" value="ECO:0007669"/>
    <property type="project" value="InterPro"/>
</dbReference>
<feature type="compositionally biased region" description="Polar residues" evidence="2">
    <location>
        <begin position="316"/>
        <end position="340"/>
    </location>
</feature>
<feature type="compositionally biased region" description="Polar residues" evidence="2">
    <location>
        <begin position="361"/>
        <end position="370"/>
    </location>
</feature>
<dbReference type="InterPro" id="IPR000719">
    <property type="entry name" value="Prot_kinase_dom"/>
</dbReference>
<keyword evidence="5" id="KW-1185">Reference proteome</keyword>
<dbReference type="SMART" id="SM00220">
    <property type="entry name" value="S_TKc"/>
    <property type="match status" value="1"/>
</dbReference>
<dbReference type="PROSITE" id="PS50011">
    <property type="entry name" value="PROTEIN_KINASE_DOM"/>
    <property type="match status" value="1"/>
</dbReference>
<evidence type="ECO:0000313" key="5">
    <source>
        <dbReference type="Proteomes" id="UP000688137"/>
    </source>
</evidence>
<evidence type="ECO:0000256" key="1">
    <source>
        <dbReference type="ARBA" id="ARBA00023860"/>
    </source>
</evidence>
<dbReference type="PANTHER" id="PTHR11909">
    <property type="entry name" value="CASEIN KINASE-RELATED"/>
    <property type="match status" value="1"/>
</dbReference>
<proteinExistence type="predicted"/>
<evidence type="ECO:0000313" key="4">
    <source>
        <dbReference type="EMBL" id="CAD8077987.1"/>
    </source>
</evidence>
<dbReference type="Proteomes" id="UP000688137">
    <property type="component" value="Unassembled WGS sequence"/>
</dbReference>
<protein>
    <recommendedName>
        <fullName evidence="1">Casein kinase I</fullName>
    </recommendedName>
</protein>
<dbReference type="EMBL" id="CAJJDM010000060">
    <property type="protein sequence ID" value="CAD8077987.1"/>
    <property type="molecule type" value="Genomic_DNA"/>
</dbReference>
<dbReference type="GO" id="GO:0005524">
    <property type="term" value="F:ATP binding"/>
    <property type="evidence" value="ECO:0007669"/>
    <property type="project" value="InterPro"/>
</dbReference>
<evidence type="ECO:0000256" key="2">
    <source>
        <dbReference type="SAM" id="MobiDB-lite"/>
    </source>
</evidence>
<gene>
    <name evidence="4" type="ORF">PPRIM_AZ9-3.1.T0590108</name>
</gene>
<sequence length="473" mass="55525">MQDFKPGDIIAQDYQILSLLSQGSFGKVYLGRSQSMNLKVAIKVEKSEVSYFNSLTHEVEVLKLLQDVQQVPKIYWFGQEMNLKIMIQNLLGKDLTHYYKKLKRFSYECVCNIAYQMISILEQTHEKNIIHRDLKPENILGASLSDKIYLIDFGIAKNLQQNKKSKEKISFIGTTRYASLAAHLGKEQNRKDDLESLGYILIYFLNGQLPWMNIEKQDSERIEKIGLMKQDISPEELCENLPSQILKYMKYVKGLSVRVKPNYIQLKELFKVESQNDTMPFDWNKKIRINKRMQSNKSIKSSKSAKILNKSKSQFHKTQNNIQQESSQKLINQPQTPVQKQHQTFVFPDQNDKTLYHSSDENQQQNSLSDQNKEKESIKVGYSISYEPSKFSRYSIHNKSPIMQQQKERARVSTLDANPQDYFIMNFQTEQQLQELENQDLAIKYDRLYYQSILYNHKNPILEFKNSKCHIFD</sequence>
<dbReference type="FunFam" id="1.10.510.10:FF:001186">
    <property type="entry name" value="Uncharacterized protein"/>
    <property type="match status" value="1"/>
</dbReference>
<name>A0A8S1MCP1_PARPR</name>
<reference evidence="4" key="1">
    <citation type="submission" date="2021-01" db="EMBL/GenBank/DDBJ databases">
        <authorList>
            <consortium name="Genoscope - CEA"/>
            <person name="William W."/>
        </authorList>
    </citation>
    <scope>NUCLEOTIDE SEQUENCE</scope>
</reference>
<feature type="region of interest" description="Disordered" evidence="2">
    <location>
        <begin position="311"/>
        <end position="340"/>
    </location>
</feature>
<dbReference type="AlphaFoldDB" id="A0A8S1MCP1"/>
<organism evidence="4 5">
    <name type="scientific">Paramecium primaurelia</name>
    <dbReference type="NCBI Taxonomy" id="5886"/>
    <lineage>
        <taxon>Eukaryota</taxon>
        <taxon>Sar</taxon>
        <taxon>Alveolata</taxon>
        <taxon>Ciliophora</taxon>
        <taxon>Intramacronucleata</taxon>
        <taxon>Oligohymenophorea</taxon>
        <taxon>Peniculida</taxon>
        <taxon>Parameciidae</taxon>
        <taxon>Paramecium</taxon>
    </lineage>
</organism>
<dbReference type="Pfam" id="PF00069">
    <property type="entry name" value="Pkinase"/>
    <property type="match status" value="1"/>
</dbReference>
<dbReference type="CDD" id="cd14016">
    <property type="entry name" value="STKc_CK1"/>
    <property type="match status" value="1"/>
</dbReference>
<feature type="region of interest" description="Disordered" evidence="2">
    <location>
        <begin position="352"/>
        <end position="375"/>
    </location>
</feature>
<comment type="caution">
    <text evidence="4">The sequence shown here is derived from an EMBL/GenBank/DDBJ whole genome shotgun (WGS) entry which is preliminary data.</text>
</comment>